<dbReference type="NCBIfam" id="TIGR01869">
    <property type="entry name" value="casC_Cse4"/>
    <property type="match status" value="1"/>
</dbReference>
<gene>
    <name evidence="1" type="primary">cas7e</name>
    <name evidence="1" type="ORF">JX360_10485</name>
</gene>
<dbReference type="EMBL" id="JAFIRA010000025">
    <property type="protein sequence ID" value="MCJ2543327.1"/>
    <property type="molecule type" value="Genomic_DNA"/>
</dbReference>
<name>A0ABT0CC94_THEVL</name>
<protein>
    <submittedName>
        <fullName evidence="1">Type I-E CRISPR-associated protein Cas7/Cse4/CasC</fullName>
    </submittedName>
</protein>
<dbReference type="RefSeq" id="WP_244350604.1">
    <property type="nucleotide sequence ID" value="NZ_JAFIRA010000025.1"/>
</dbReference>
<dbReference type="Proteomes" id="UP000830835">
    <property type="component" value="Unassembled WGS sequence"/>
</dbReference>
<dbReference type="InterPro" id="IPR010148">
    <property type="entry name" value="CRISPR-assoc_prot_CT1975"/>
</dbReference>
<sequence length="377" mass="41037">MQLELHLIQSFPPANLNRDENGMPKSTVFGGRPRARISSQCQKRAVRKFYQDYADLDPAQFADRSRNWIPQLKSNLVKAGIPAEQAEIAARLALQEGLKLEFNDKQEAKTIVFLGRTELDAMANILTKNWTAIEPGLSGDKPEFPTEIAKTIQKALIETGKPGDVALFGRMMASLPTVNVDAAVQMAHAISVNTLQQEFDFFTAVDDLGSSEDTGADHMGETGYNSSTYYRFATLDTEQLARNLGGTEHLGSIVKAFAEAFIHAIPSGHQNGFAAHTRPAAVMAVVRQGQPISLVDAFEEPVAPKGGKSLLENAVKALDVHWTDLTKMYGEMGVKYKGIVTRTTLAKQLESLAPVLKESVDALLKEALEAALINGGK</sequence>
<evidence type="ECO:0000313" key="1">
    <source>
        <dbReference type="EMBL" id="MCJ2543327.1"/>
    </source>
</evidence>
<evidence type="ECO:0000313" key="2">
    <source>
        <dbReference type="Proteomes" id="UP000830835"/>
    </source>
</evidence>
<reference evidence="1" key="1">
    <citation type="submission" date="2021-02" db="EMBL/GenBank/DDBJ databases">
        <title>The CRISPR/cas machinery reduction and long-range gene transfer in the hot spring cyanobacterium Synechococcus.</title>
        <authorList>
            <person name="Dvorak P."/>
            <person name="Jahodarova E."/>
            <person name="Hasler P."/>
            <person name="Poulickova A."/>
        </authorList>
    </citation>
    <scope>NUCLEOTIDE SEQUENCE</scope>
    <source>
        <strain evidence="1">Rupite</strain>
    </source>
</reference>
<keyword evidence="2" id="KW-1185">Reference proteome</keyword>
<comment type="caution">
    <text evidence="1">The sequence shown here is derived from an EMBL/GenBank/DDBJ whole genome shotgun (WGS) entry which is preliminary data.</text>
</comment>
<dbReference type="Pfam" id="PF09344">
    <property type="entry name" value="Cas_CT1975"/>
    <property type="match status" value="1"/>
</dbReference>
<organism evidence="1 2">
    <name type="scientific">Thermostichus vulcanus str. 'Rupite'</name>
    <dbReference type="NCBI Taxonomy" id="2813851"/>
    <lineage>
        <taxon>Bacteria</taxon>
        <taxon>Bacillati</taxon>
        <taxon>Cyanobacteriota</taxon>
        <taxon>Cyanophyceae</taxon>
        <taxon>Thermostichales</taxon>
        <taxon>Thermostichaceae</taxon>
        <taxon>Thermostichus</taxon>
    </lineage>
</organism>
<proteinExistence type="predicted"/>
<accession>A0ABT0CC94</accession>